<comment type="caution">
    <text evidence="2">The sequence shown here is derived from an EMBL/GenBank/DDBJ whole genome shotgun (WGS) entry which is preliminary data.</text>
</comment>
<evidence type="ECO:0000256" key="1">
    <source>
        <dbReference type="SAM" id="MobiDB-lite"/>
    </source>
</evidence>
<feature type="region of interest" description="Disordered" evidence="1">
    <location>
        <begin position="171"/>
        <end position="196"/>
    </location>
</feature>
<sequence length="459" mass="50566">MKDILTEISEVVVSLCKYASLVRSESPPTLATILGSTYTLAVPKDIQKLSPHDQTPIWPEIISLRDALINNAEQITAIIRYVFTRILSAATPSEDHTHLSLIRDEVISGLEYVLVPLRHLEATLVLTGILFKPFGSNVEEPLLLSGAEVAALVRDLVQDFDRLLSVDTTRSRGGGLAGAADPDIPPATPDDPNTPPYAKTARRIFLKVMSARHMTLNRRNSATRIGGPNEPSSAPPSLPRRQKQTPDLHHLNETGTAFIKSMFTFLDAIATAETTAMYIRARFPAPPRKALHVMPLVRVVEEQLHGGWSSTEEEGGEQSGRDTSQGRAYDHDATLVNPKPTTNAPRKPKGKERDARKEMRTSGNESSDSDSVPYSSAKEDDDVLESEREGRKKGVEPLTMRRVPDASQGVTLQRTVSVKRGRPRTFTLPSYEPSPLSKRLSQGFVVSFRARSGIRMVEK</sequence>
<feature type="compositionally biased region" description="Basic and acidic residues" evidence="1">
    <location>
        <begin position="351"/>
        <end position="360"/>
    </location>
</feature>
<evidence type="ECO:0000313" key="3">
    <source>
        <dbReference type="Proteomes" id="UP001212841"/>
    </source>
</evidence>
<accession>A0AAD5S987</accession>
<dbReference type="Proteomes" id="UP001212841">
    <property type="component" value="Unassembled WGS sequence"/>
</dbReference>
<reference evidence="2" key="1">
    <citation type="submission" date="2020-05" db="EMBL/GenBank/DDBJ databases">
        <title>Phylogenomic resolution of chytrid fungi.</title>
        <authorList>
            <person name="Stajich J.E."/>
            <person name="Amses K."/>
            <person name="Simmons R."/>
            <person name="Seto K."/>
            <person name="Myers J."/>
            <person name="Bonds A."/>
            <person name="Quandt C.A."/>
            <person name="Barry K."/>
            <person name="Liu P."/>
            <person name="Grigoriev I."/>
            <person name="Longcore J.E."/>
            <person name="James T.Y."/>
        </authorList>
    </citation>
    <scope>NUCLEOTIDE SEQUENCE</scope>
    <source>
        <strain evidence="2">JEL0318</strain>
    </source>
</reference>
<organism evidence="2 3">
    <name type="scientific">Rhizophlyctis rosea</name>
    <dbReference type="NCBI Taxonomy" id="64517"/>
    <lineage>
        <taxon>Eukaryota</taxon>
        <taxon>Fungi</taxon>
        <taxon>Fungi incertae sedis</taxon>
        <taxon>Chytridiomycota</taxon>
        <taxon>Chytridiomycota incertae sedis</taxon>
        <taxon>Chytridiomycetes</taxon>
        <taxon>Rhizophlyctidales</taxon>
        <taxon>Rhizophlyctidaceae</taxon>
        <taxon>Rhizophlyctis</taxon>
    </lineage>
</organism>
<protein>
    <submittedName>
        <fullName evidence="2">Uncharacterized protein</fullName>
    </submittedName>
</protein>
<name>A0AAD5S987_9FUNG</name>
<dbReference type="AlphaFoldDB" id="A0AAD5S987"/>
<gene>
    <name evidence="2" type="ORF">HK097_010376</name>
</gene>
<feature type="compositionally biased region" description="Basic and acidic residues" evidence="1">
    <location>
        <begin position="385"/>
        <end position="395"/>
    </location>
</feature>
<dbReference type="EMBL" id="JADGJD010000764">
    <property type="protein sequence ID" value="KAJ3048616.1"/>
    <property type="molecule type" value="Genomic_DNA"/>
</dbReference>
<proteinExistence type="predicted"/>
<evidence type="ECO:0000313" key="2">
    <source>
        <dbReference type="EMBL" id="KAJ3048616.1"/>
    </source>
</evidence>
<feature type="compositionally biased region" description="Pro residues" evidence="1">
    <location>
        <begin position="183"/>
        <end position="195"/>
    </location>
</feature>
<feature type="region of interest" description="Disordered" evidence="1">
    <location>
        <begin position="217"/>
        <end position="244"/>
    </location>
</feature>
<feature type="region of interest" description="Disordered" evidence="1">
    <location>
        <begin position="307"/>
        <end position="408"/>
    </location>
</feature>
<keyword evidence="3" id="KW-1185">Reference proteome</keyword>